<dbReference type="SUPFAM" id="SSF57903">
    <property type="entry name" value="FYVE/PHD zinc finger"/>
    <property type="match status" value="1"/>
</dbReference>
<keyword evidence="2" id="KW-1185">Reference proteome</keyword>
<proteinExistence type="predicted"/>
<dbReference type="InterPro" id="IPR011011">
    <property type="entry name" value="Znf_FYVE_PHD"/>
</dbReference>
<dbReference type="Gene3D" id="3.30.40.10">
    <property type="entry name" value="Zinc/RING finger domain, C3HC4 (zinc finger)"/>
    <property type="match status" value="1"/>
</dbReference>
<reference evidence="1" key="1">
    <citation type="submission" date="2020-08" db="EMBL/GenBank/DDBJ databases">
        <title>Spodoptera exigua strain:BAW_Kor-Di-RS1 Genome sequencing and assembly.</title>
        <authorList>
            <person name="Kim J."/>
            <person name="Nam H.Y."/>
            <person name="Kwon M."/>
            <person name="Choi J.H."/>
            <person name="Cho S.R."/>
            <person name="Kim G.-H."/>
        </authorList>
    </citation>
    <scope>NUCLEOTIDE SEQUENCE</scope>
    <source>
        <strain evidence="1">BAW_Kor-Di-RS1</strain>
        <tissue evidence="1">Whole-body</tissue>
    </source>
</reference>
<name>A0A835LAT5_SPOEX</name>
<gene>
    <name evidence="1" type="ORF">HW555_005710</name>
</gene>
<accession>A0A835LAT5</accession>
<organism evidence="1 2">
    <name type="scientific">Spodoptera exigua</name>
    <name type="common">Beet armyworm</name>
    <name type="synonym">Noctua fulgens</name>
    <dbReference type="NCBI Taxonomy" id="7107"/>
    <lineage>
        <taxon>Eukaryota</taxon>
        <taxon>Metazoa</taxon>
        <taxon>Ecdysozoa</taxon>
        <taxon>Arthropoda</taxon>
        <taxon>Hexapoda</taxon>
        <taxon>Insecta</taxon>
        <taxon>Pterygota</taxon>
        <taxon>Neoptera</taxon>
        <taxon>Endopterygota</taxon>
        <taxon>Lepidoptera</taxon>
        <taxon>Glossata</taxon>
        <taxon>Ditrysia</taxon>
        <taxon>Noctuoidea</taxon>
        <taxon>Noctuidae</taxon>
        <taxon>Amphipyrinae</taxon>
        <taxon>Spodoptera</taxon>
    </lineage>
</organism>
<dbReference type="InterPro" id="IPR013083">
    <property type="entry name" value="Znf_RING/FYVE/PHD"/>
</dbReference>
<evidence type="ECO:0000313" key="1">
    <source>
        <dbReference type="EMBL" id="KAF9417091.1"/>
    </source>
</evidence>
<evidence type="ECO:0000313" key="2">
    <source>
        <dbReference type="Proteomes" id="UP000648187"/>
    </source>
</evidence>
<feature type="non-terminal residue" evidence="1">
    <location>
        <position position="1"/>
    </location>
</feature>
<dbReference type="AlphaFoldDB" id="A0A835LAT5"/>
<evidence type="ECO:0008006" key="3">
    <source>
        <dbReference type="Google" id="ProtNLM"/>
    </source>
</evidence>
<comment type="caution">
    <text evidence="1">The sequence shown here is derived from an EMBL/GenBank/DDBJ whole genome shotgun (WGS) entry which is preliminary data.</text>
</comment>
<dbReference type="EMBL" id="JACKWZ010000077">
    <property type="protein sequence ID" value="KAF9417091.1"/>
    <property type="molecule type" value="Genomic_DNA"/>
</dbReference>
<dbReference type="Proteomes" id="UP000648187">
    <property type="component" value="Unassembled WGS sequence"/>
</dbReference>
<protein>
    <recommendedName>
        <fullName evidence="3">Zinc finger PHD-type domain-containing protein</fullName>
    </recommendedName>
</protein>
<sequence>DGARCSKCLELYHKACVGIPTKAGIAQGWRCPECKKHIARDNRSETPVRGSAQGPSADMTEVADYGASRSPDAGAEGELSLNVCPEVAASAPLRSLSVVAGMNLEMIVVELRAVREDIKGFRKEMEVEMARLGAALSNCGARIDGLEARLGVLEQRAAANADTSWGLSAWPLRHCILSTVSCACGDLTLTWRKKSFAKGRFFICVICVRALITMASLQCINCNVRMSRIRRHALLDENEELINTIRIWIYPRDITPADHVCHACWQLASHAHSSNDISRRRVGYQHLRSEDEACVPCWLRARRARIAPPVDDLQTPSPDQVDVELSVLMCAVCGQSLTTTTSEGEWNTDNITRLLEHQQMSAMNEVCGVCWDHARDLNVPFPEERQERPQRIVLPNIRRAAETPQHCVFQECTEPQRNAVPEETRREVLIRFQYYIPRGAHICSMHRQEANYENLYTAEYSLNTFTSVHIEEIIFILMEGLQNISYENIQNYPDHQVQYFVGVTKAQHQQILDRTPRLRNMCRGSFALTALLCKLRTGDSGDRLSCLFQVPRRTLETLMSVARDILLTDYVPQYLGFSHIRREQLSTLDANRSRCVTINRWVVEAVNGRFKRDFKIFRHEYFNRGCRHLMADFKIAAALLNAFTPPFAENIHAEQFVSIIYERLFLSNTVAALVIEHNLNRRGSWFVPIDATTVSFPRLSIEELILFACGVYQIRQARSYVGEHFRFHGIYTLEVARDRVDGLEGINPMLLRAKIKSRHSSARTYFNLTSYQVLVNKPINMADVTSDSSKQKYSKYLDVDSQIYQITIEQ</sequence>